<dbReference type="Proteomes" id="UP000241074">
    <property type="component" value="Chromosome"/>
</dbReference>
<proteinExistence type="predicted"/>
<gene>
    <name evidence="1" type="ORF">C7S18_10190</name>
</gene>
<evidence type="ECO:0000313" key="1">
    <source>
        <dbReference type="EMBL" id="AVP97541.1"/>
    </source>
</evidence>
<keyword evidence="2" id="KW-1185">Reference proteome</keyword>
<reference evidence="1 2" key="2">
    <citation type="submission" date="2018-03" db="EMBL/GenBank/DDBJ databases">
        <authorList>
            <person name="Keele B.F."/>
        </authorList>
    </citation>
    <scope>NUCLEOTIDE SEQUENCE [LARGE SCALE GENOMIC DNA]</scope>
    <source>
        <strain evidence="1 2">D13</strain>
    </source>
</reference>
<sequence length="73" mass="8276">MGHPLGEQLAWIAKQVGVREWFGDGLERRAHWEISEDRVRKIGKVAVHGRSEKWLSREVPRLVQGGLQGGHTP</sequence>
<organism evidence="1 2">
    <name type="scientific">Ahniella affigens</name>
    <dbReference type="NCBI Taxonomy" id="2021234"/>
    <lineage>
        <taxon>Bacteria</taxon>
        <taxon>Pseudomonadati</taxon>
        <taxon>Pseudomonadota</taxon>
        <taxon>Gammaproteobacteria</taxon>
        <taxon>Lysobacterales</taxon>
        <taxon>Rhodanobacteraceae</taxon>
        <taxon>Ahniella</taxon>
    </lineage>
</organism>
<evidence type="ECO:0000313" key="2">
    <source>
        <dbReference type="Proteomes" id="UP000241074"/>
    </source>
</evidence>
<dbReference type="AlphaFoldDB" id="A0A2P1PRS5"/>
<name>A0A2P1PRS5_9GAMM</name>
<dbReference type="KEGG" id="xba:C7S18_10190"/>
<reference evidence="1 2" key="1">
    <citation type="submission" date="2018-03" db="EMBL/GenBank/DDBJ databases">
        <title>Ahniella affigens gen. nov., sp. nov., a gammaproteobacterium isolated from sandy soil near a stream.</title>
        <authorList>
            <person name="Ko Y."/>
            <person name="Kim J.-H."/>
        </authorList>
    </citation>
    <scope>NUCLEOTIDE SEQUENCE [LARGE SCALE GENOMIC DNA]</scope>
    <source>
        <strain evidence="1 2">D13</strain>
    </source>
</reference>
<accession>A0A2P1PRS5</accession>
<dbReference type="EMBL" id="CP027860">
    <property type="protein sequence ID" value="AVP97541.1"/>
    <property type="molecule type" value="Genomic_DNA"/>
</dbReference>
<protein>
    <submittedName>
        <fullName evidence="1">Uncharacterized protein</fullName>
    </submittedName>
</protein>